<sequence length="279" mass="32692">MVLHYSCKRGVGLWELTLVMLVLVNLAAEGARRHRKPPVWLNPYKTNDYWKGKNRGSHEPHERNHVSLTGRGQRASPRPLRRLRMQVMITWNHINSFPSLSKIICNKVSSLGPIIRYDWLPSNQSFWYRKHVKCMDKKSKVTMLLPKLQDGLQRFSASFDKLKSYRSGLGLTFECRTRRQKVLDEISAKLNQLLYEVEKTMVDLKMQNEMAWLDEEVADSFMPDYGKDMTTTQLYDWGIISSYEIYIAEWQKIIRQVVGPKGNAKCDRNHHNKLKLPLN</sequence>
<dbReference type="EnsemblMetazoa" id="XM_024228566.1">
    <property type="protein sequence ID" value="XP_024084334.1"/>
    <property type="gene ID" value="LOC106670540"/>
</dbReference>
<dbReference type="AlphaFoldDB" id="A0A8I6SME5"/>
<keyword evidence="2" id="KW-0732">Signal</keyword>
<accession>A0A8I6SME5</accession>
<name>A0A8I6SME5_CIMLE</name>
<protein>
    <submittedName>
        <fullName evidence="3">Uncharacterized protein</fullName>
    </submittedName>
</protein>
<feature type="region of interest" description="Disordered" evidence="1">
    <location>
        <begin position="51"/>
        <end position="75"/>
    </location>
</feature>
<organism evidence="3 4">
    <name type="scientific">Cimex lectularius</name>
    <name type="common">Bed bug</name>
    <name type="synonym">Acanthia lectularia</name>
    <dbReference type="NCBI Taxonomy" id="79782"/>
    <lineage>
        <taxon>Eukaryota</taxon>
        <taxon>Metazoa</taxon>
        <taxon>Ecdysozoa</taxon>
        <taxon>Arthropoda</taxon>
        <taxon>Hexapoda</taxon>
        <taxon>Insecta</taxon>
        <taxon>Pterygota</taxon>
        <taxon>Neoptera</taxon>
        <taxon>Paraneoptera</taxon>
        <taxon>Hemiptera</taxon>
        <taxon>Heteroptera</taxon>
        <taxon>Panheteroptera</taxon>
        <taxon>Cimicomorpha</taxon>
        <taxon>Cimicidae</taxon>
        <taxon>Cimex</taxon>
    </lineage>
</organism>
<keyword evidence="4" id="KW-1185">Reference proteome</keyword>
<feature type="signal peptide" evidence="2">
    <location>
        <begin position="1"/>
        <end position="30"/>
    </location>
</feature>
<dbReference type="KEGG" id="clec:106670540"/>
<evidence type="ECO:0000256" key="1">
    <source>
        <dbReference type="SAM" id="MobiDB-lite"/>
    </source>
</evidence>
<feature type="chain" id="PRO_5035211168" evidence="2">
    <location>
        <begin position="31"/>
        <end position="279"/>
    </location>
</feature>
<dbReference type="RefSeq" id="XP_024084334.1">
    <property type="nucleotide sequence ID" value="XM_024228566.1"/>
</dbReference>
<dbReference type="GeneID" id="106670540"/>
<dbReference type="OrthoDB" id="8194193at2759"/>
<proteinExistence type="predicted"/>
<feature type="compositionally biased region" description="Basic and acidic residues" evidence="1">
    <location>
        <begin position="51"/>
        <end position="65"/>
    </location>
</feature>
<evidence type="ECO:0000313" key="4">
    <source>
        <dbReference type="Proteomes" id="UP000494040"/>
    </source>
</evidence>
<evidence type="ECO:0000256" key="2">
    <source>
        <dbReference type="SAM" id="SignalP"/>
    </source>
</evidence>
<dbReference type="Proteomes" id="UP000494040">
    <property type="component" value="Unassembled WGS sequence"/>
</dbReference>
<reference evidence="3" key="1">
    <citation type="submission" date="2022-01" db="UniProtKB">
        <authorList>
            <consortium name="EnsemblMetazoa"/>
        </authorList>
    </citation>
    <scope>IDENTIFICATION</scope>
</reference>
<evidence type="ECO:0000313" key="3">
    <source>
        <dbReference type="EnsemblMetazoa" id="XP_024084334.1"/>
    </source>
</evidence>